<dbReference type="EMBL" id="JAVDWE010000001">
    <property type="protein sequence ID" value="MDR7092391.1"/>
    <property type="molecule type" value="Genomic_DNA"/>
</dbReference>
<dbReference type="Proteomes" id="UP001265550">
    <property type="component" value="Unassembled WGS sequence"/>
</dbReference>
<evidence type="ECO:0000313" key="4">
    <source>
        <dbReference type="Proteomes" id="UP001265550"/>
    </source>
</evidence>
<proteinExistence type="predicted"/>
<evidence type="ECO:0000313" key="3">
    <source>
        <dbReference type="EMBL" id="MDR7092391.1"/>
    </source>
</evidence>
<keyword evidence="2" id="KW-0472">Membrane</keyword>
<keyword evidence="2" id="KW-0812">Transmembrane</keyword>
<dbReference type="RefSeq" id="WP_204731411.1">
    <property type="nucleotide sequence ID" value="NZ_JAVDWE010000001.1"/>
</dbReference>
<keyword evidence="2" id="KW-1133">Transmembrane helix</keyword>
<evidence type="ECO:0000256" key="1">
    <source>
        <dbReference type="SAM" id="MobiDB-lite"/>
    </source>
</evidence>
<feature type="transmembrane region" description="Helical" evidence="2">
    <location>
        <begin position="30"/>
        <end position="49"/>
    </location>
</feature>
<evidence type="ECO:0008006" key="5">
    <source>
        <dbReference type="Google" id="ProtNLM"/>
    </source>
</evidence>
<evidence type="ECO:0000256" key="2">
    <source>
        <dbReference type="SAM" id="Phobius"/>
    </source>
</evidence>
<accession>A0ABU1V4K4</accession>
<gene>
    <name evidence="3" type="ORF">J2X09_000114</name>
</gene>
<name>A0ABU1V4K4_9BURK</name>
<organism evidence="3 4">
    <name type="scientific">Hydrogenophaga laconesensis</name>
    <dbReference type="NCBI Taxonomy" id="1805971"/>
    <lineage>
        <taxon>Bacteria</taxon>
        <taxon>Pseudomonadati</taxon>
        <taxon>Pseudomonadota</taxon>
        <taxon>Betaproteobacteria</taxon>
        <taxon>Burkholderiales</taxon>
        <taxon>Comamonadaceae</taxon>
        <taxon>Hydrogenophaga</taxon>
    </lineage>
</organism>
<feature type="region of interest" description="Disordered" evidence="1">
    <location>
        <begin position="68"/>
        <end position="103"/>
    </location>
</feature>
<comment type="caution">
    <text evidence="3">The sequence shown here is derived from an EMBL/GenBank/DDBJ whole genome shotgun (WGS) entry which is preliminary data.</text>
</comment>
<keyword evidence="4" id="KW-1185">Reference proteome</keyword>
<protein>
    <recommendedName>
        <fullName evidence="5">Transmembrane protein</fullName>
    </recommendedName>
</protein>
<sequence>MYLVVIGWMYVVLMMSVAEATNSTGSVLGAIVTFFLYGLLPCALVVYLMGTPLRRKAIKAREATELQAQQAAQATTPSNDPDAGGHAPGAAEPGSVAPVRKEP</sequence>
<reference evidence="3 4" key="1">
    <citation type="submission" date="2023-07" db="EMBL/GenBank/DDBJ databases">
        <title>Sorghum-associated microbial communities from plants grown in Nebraska, USA.</title>
        <authorList>
            <person name="Schachtman D."/>
        </authorList>
    </citation>
    <scope>NUCLEOTIDE SEQUENCE [LARGE SCALE GENOMIC DNA]</scope>
    <source>
        <strain evidence="3 4">BE240</strain>
    </source>
</reference>
<feature type="compositionally biased region" description="Low complexity" evidence="1">
    <location>
        <begin position="81"/>
        <end position="94"/>
    </location>
</feature>